<dbReference type="Pfam" id="PF04155">
    <property type="entry name" value="Ground-like"/>
    <property type="match status" value="1"/>
</dbReference>
<dbReference type="WBParaSite" id="TCONS_00000385.p1">
    <property type="protein sequence ID" value="TCONS_00000385.p1"/>
    <property type="gene ID" value="XLOC_000397"/>
</dbReference>
<dbReference type="InterPro" id="IPR007284">
    <property type="entry name" value="Ground-like_dom"/>
</dbReference>
<protein>
    <submittedName>
        <fullName evidence="3 4">Ground-like domain-containing protein</fullName>
    </submittedName>
</protein>
<dbReference type="AlphaFoldDB" id="A0A0K0EMD5"/>
<dbReference type="WBParaSite" id="SSTP_0001062300.1">
    <property type="protein sequence ID" value="SSTP_0001062300.1"/>
    <property type="gene ID" value="SSTP_0001062300"/>
</dbReference>
<evidence type="ECO:0000313" key="4">
    <source>
        <dbReference type="WBParaSite" id="TCONS_00000385.p1"/>
    </source>
</evidence>
<accession>A0A0K0EMD5</accession>
<evidence type="ECO:0000313" key="3">
    <source>
        <dbReference type="WBParaSite" id="SSTP_0001062300.1"/>
    </source>
</evidence>
<sequence length="446" mass="50772">MPNLFCNYQIERNCHSYCNTGYQATQGYGNSMNYQNNYQNSYASSSGAINNPSSKYDYPDLEPINQPVNLYQTTPAINPNYKSDFDVGVIKSQKSKFNLGSKHLTDELSSPKSITNTKSSIVSDINNNSEVKNEKIIKNYTFINEVKTPSTTPTYIRTTESIYKPSFNFPLQFATTATTTKTELVKINLKKQTDNKINNNTSFIKKNEEVSNIVEYENNNSYNLQPKVSEVYKPIVQSLYASNNLTKNNEIKKNEETTEDDGIKIAGLNYFKDPINTSISNSIYDEVVPFDEEIGNIEKIEVVPSSISDFKSNNKLPDIDNTLEYDEDSHLNSRPKAKASKQYISDDPITNEIITNDLIKIPLKSTYERCNDKNLLRIMKKNMLTSPVISKQIIFGAWKNEYNEHLDVICSKIPFSYTVISSPVYCEVQTLPISCFAYIQPINRKD</sequence>
<evidence type="ECO:0000259" key="1">
    <source>
        <dbReference type="Pfam" id="PF04155"/>
    </source>
</evidence>
<reference evidence="3" key="1">
    <citation type="submission" date="2015-08" db="UniProtKB">
        <authorList>
            <consortium name="WormBaseParasite"/>
        </authorList>
    </citation>
    <scope>IDENTIFICATION</scope>
</reference>
<feature type="domain" description="Ground-like" evidence="1">
    <location>
        <begin position="368"/>
        <end position="438"/>
    </location>
</feature>
<proteinExistence type="predicted"/>
<dbReference type="Proteomes" id="UP000035681">
    <property type="component" value="Unplaced"/>
</dbReference>
<name>A0A0K0EMD5_STRER</name>
<keyword evidence="2" id="KW-1185">Reference proteome</keyword>
<organism evidence="3">
    <name type="scientific">Strongyloides stercoralis</name>
    <name type="common">Threadworm</name>
    <dbReference type="NCBI Taxonomy" id="6248"/>
    <lineage>
        <taxon>Eukaryota</taxon>
        <taxon>Metazoa</taxon>
        <taxon>Ecdysozoa</taxon>
        <taxon>Nematoda</taxon>
        <taxon>Chromadorea</taxon>
        <taxon>Rhabditida</taxon>
        <taxon>Tylenchina</taxon>
        <taxon>Panagrolaimomorpha</taxon>
        <taxon>Strongyloidoidea</taxon>
        <taxon>Strongyloididae</taxon>
        <taxon>Strongyloides</taxon>
    </lineage>
</organism>
<evidence type="ECO:0000313" key="2">
    <source>
        <dbReference type="Proteomes" id="UP000035681"/>
    </source>
</evidence>